<dbReference type="GO" id="GO:0004252">
    <property type="term" value="F:serine-type endopeptidase activity"/>
    <property type="evidence" value="ECO:0007669"/>
    <property type="project" value="InterPro"/>
</dbReference>
<dbReference type="InterPro" id="IPR030400">
    <property type="entry name" value="Sedolisin_dom"/>
</dbReference>
<keyword evidence="7" id="KW-0865">Zymogen</keyword>
<evidence type="ECO:0000256" key="3">
    <source>
        <dbReference type="ARBA" id="ARBA00022723"/>
    </source>
</evidence>
<dbReference type="GO" id="GO:0046872">
    <property type="term" value="F:metal ion binding"/>
    <property type="evidence" value="ECO:0007669"/>
    <property type="project" value="UniProtKB-KW"/>
</dbReference>
<dbReference type="GO" id="GO:0008240">
    <property type="term" value="F:tripeptidyl-peptidase activity"/>
    <property type="evidence" value="ECO:0007669"/>
    <property type="project" value="TreeGrafter"/>
</dbReference>
<keyword evidence="5" id="KW-0720">Serine protease</keyword>
<evidence type="ECO:0000313" key="10">
    <source>
        <dbReference type="EMBL" id="SHG00160.1"/>
    </source>
</evidence>
<evidence type="ECO:0000256" key="8">
    <source>
        <dbReference type="SAM" id="MobiDB-lite"/>
    </source>
</evidence>
<dbReference type="InterPro" id="IPR015366">
    <property type="entry name" value="S53_propep"/>
</dbReference>
<dbReference type="SUPFAM" id="SSF52743">
    <property type="entry name" value="Subtilisin-like"/>
    <property type="match status" value="1"/>
</dbReference>
<name>A0A1M5G8L1_9ACTN</name>
<keyword evidence="3" id="KW-0479">Metal-binding</keyword>
<evidence type="ECO:0000256" key="1">
    <source>
        <dbReference type="ARBA" id="ARBA00001913"/>
    </source>
</evidence>
<comment type="cofactor">
    <cofactor evidence="1">
        <name>Ca(2+)</name>
        <dbReference type="ChEBI" id="CHEBI:29108"/>
    </cofactor>
</comment>
<proteinExistence type="predicted"/>
<evidence type="ECO:0000313" key="11">
    <source>
        <dbReference type="Proteomes" id="UP000186132"/>
    </source>
</evidence>
<evidence type="ECO:0000259" key="9">
    <source>
        <dbReference type="PROSITE" id="PS51695"/>
    </source>
</evidence>
<reference evidence="10 11" key="1">
    <citation type="submission" date="2016-11" db="EMBL/GenBank/DDBJ databases">
        <authorList>
            <person name="Jaros S."/>
            <person name="Januszkiewicz K."/>
            <person name="Wedrychowicz H."/>
        </authorList>
    </citation>
    <scope>NUCLEOTIDE SEQUENCE [LARGE SCALE GENOMIC DNA]</scope>
    <source>
        <strain evidence="10 11">DSM 45627</strain>
    </source>
</reference>
<dbReference type="PANTHER" id="PTHR14218">
    <property type="entry name" value="PROTEASE S8 TRIPEPTIDYL PEPTIDASE I CLN2"/>
    <property type="match status" value="1"/>
</dbReference>
<dbReference type="CDD" id="cd04056">
    <property type="entry name" value="Peptidases_S53"/>
    <property type="match status" value="1"/>
</dbReference>
<gene>
    <name evidence="10" type="ORF">SAMN05443575_1096</name>
</gene>
<protein>
    <submittedName>
        <fullName evidence="10">Kumamolisin. Serine peptidase. MEROPS family S53</fullName>
    </submittedName>
</protein>
<accession>A0A1M5G8L1</accession>
<evidence type="ECO:0000256" key="5">
    <source>
        <dbReference type="ARBA" id="ARBA00022825"/>
    </source>
</evidence>
<dbReference type="SMART" id="SM00944">
    <property type="entry name" value="Pro-kuma_activ"/>
    <property type="match status" value="1"/>
</dbReference>
<dbReference type="PANTHER" id="PTHR14218:SF15">
    <property type="entry name" value="TRIPEPTIDYL-PEPTIDASE 1"/>
    <property type="match status" value="1"/>
</dbReference>
<feature type="domain" description="Peptidase S53" evidence="9">
    <location>
        <begin position="165"/>
        <end position="514"/>
    </location>
</feature>
<dbReference type="InterPro" id="IPR036852">
    <property type="entry name" value="Peptidase_S8/S53_dom_sf"/>
</dbReference>
<dbReference type="RefSeq" id="WP_073389355.1">
    <property type="nucleotide sequence ID" value="NZ_FQVU01000002.1"/>
</dbReference>
<evidence type="ECO:0000256" key="7">
    <source>
        <dbReference type="ARBA" id="ARBA00023145"/>
    </source>
</evidence>
<dbReference type="OrthoDB" id="3480681at2"/>
<dbReference type="Gene3D" id="3.40.50.200">
    <property type="entry name" value="Peptidase S8/S53 domain"/>
    <property type="match status" value="1"/>
</dbReference>
<dbReference type="STRING" id="1206085.SAMN05443575_1096"/>
<keyword evidence="11" id="KW-1185">Reference proteome</keyword>
<dbReference type="AlphaFoldDB" id="A0A1M5G8L1"/>
<evidence type="ECO:0000256" key="2">
    <source>
        <dbReference type="ARBA" id="ARBA00022670"/>
    </source>
</evidence>
<dbReference type="GO" id="GO:0006508">
    <property type="term" value="P:proteolysis"/>
    <property type="evidence" value="ECO:0007669"/>
    <property type="project" value="UniProtKB-KW"/>
</dbReference>
<sequence>MTDSRIPFTGSLRQWWDDATVVGALAPATTVEATLVLRRRAEPDAAAFGGAPLRREELAERFGADPADLDAVRAAVEGAGAEVVSADAATRLVRVRGEADALGALFGTTLREVRLAGGGSARQPAGELAVAGPLADPLVAVLGLDDRPQARARYRVARADAAVTSYTPPQLAEVYGLPEGDGAGHTIAVVELGGGFGQDDLDAYFGGLGLATPSVTAVGVDGAENQAGQDPDGADGEVLLDIEVAGGIAPAAAQVVYFAPNTDDGFLDAVTQAAHATPAPTAMSISWGQSEDQWSPQARDAMDQAFADAALLGVTVTVAAGDDGSSDRQADGNPHADFPAASPHVLGCGGTTLQLDLAGRVGSEVVWNDGGQGGSTGGGVSTAFALPDWQAGVGVPAGPAGKAGRGVPDVAAVADPQTGYQVLVDGRRSTIGGTSAVAPLWAGLVCRLAQATGRPLGLLQPTLYAGVQPDAPAAGFRDITQGSNGVYRAQPGWDACTGLGVPDGPALLQVVDGAG</sequence>
<dbReference type="Pfam" id="PF09286">
    <property type="entry name" value="Pro-kuma_activ"/>
    <property type="match status" value="1"/>
</dbReference>
<evidence type="ECO:0000256" key="4">
    <source>
        <dbReference type="ARBA" id="ARBA00022801"/>
    </source>
</evidence>
<organism evidence="10 11">
    <name type="scientific">Jatrophihabitans endophyticus</name>
    <dbReference type="NCBI Taxonomy" id="1206085"/>
    <lineage>
        <taxon>Bacteria</taxon>
        <taxon>Bacillati</taxon>
        <taxon>Actinomycetota</taxon>
        <taxon>Actinomycetes</taxon>
        <taxon>Jatrophihabitantales</taxon>
        <taxon>Jatrophihabitantaceae</taxon>
        <taxon>Jatrophihabitans</taxon>
    </lineage>
</organism>
<keyword evidence="6" id="KW-0106">Calcium</keyword>
<dbReference type="PROSITE" id="PS51695">
    <property type="entry name" value="SEDOLISIN"/>
    <property type="match status" value="1"/>
</dbReference>
<dbReference type="InterPro" id="IPR050819">
    <property type="entry name" value="Tripeptidyl-peptidase_I"/>
</dbReference>
<keyword evidence="2" id="KW-0645">Protease</keyword>
<keyword evidence="4" id="KW-0378">Hydrolase</keyword>
<dbReference type="EMBL" id="FQVU01000002">
    <property type="protein sequence ID" value="SHG00160.1"/>
    <property type="molecule type" value="Genomic_DNA"/>
</dbReference>
<feature type="region of interest" description="Disordered" evidence="8">
    <location>
        <begin position="322"/>
        <end position="343"/>
    </location>
</feature>
<dbReference type="Proteomes" id="UP000186132">
    <property type="component" value="Unassembled WGS sequence"/>
</dbReference>
<evidence type="ECO:0000256" key="6">
    <source>
        <dbReference type="ARBA" id="ARBA00022837"/>
    </source>
</evidence>
<dbReference type="SUPFAM" id="SSF54897">
    <property type="entry name" value="Protease propeptides/inhibitors"/>
    <property type="match status" value="1"/>
</dbReference>